<evidence type="ECO:0000313" key="1">
    <source>
        <dbReference type="EMBL" id="VAX13977.1"/>
    </source>
</evidence>
<protein>
    <submittedName>
        <fullName evidence="1">Uncharacterized protein</fullName>
    </submittedName>
</protein>
<dbReference type="AlphaFoldDB" id="A0A3B1CAV4"/>
<dbReference type="EMBL" id="UOFZ01000150">
    <property type="protein sequence ID" value="VAX13977.1"/>
    <property type="molecule type" value="Genomic_DNA"/>
</dbReference>
<accession>A0A3B1CAV4</accession>
<organism evidence="1">
    <name type="scientific">hydrothermal vent metagenome</name>
    <dbReference type="NCBI Taxonomy" id="652676"/>
    <lineage>
        <taxon>unclassified sequences</taxon>
        <taxon>metagenomes</taxon>
        <taxon>ecological metagenomes</taxon>
    </lineage>
</organism>
<reference evidence="1" key="1">
    <citation type="submission" date="2018-06" db="EMBL/GenBank/DDBJ databases">
        <authorList>
            <person name="Zhirakovskaya E."/>
        </authorList>
    </citation>
    <scope>NUCLEOTIDE SEQUENCE</scope>
</reference>
<proteinExistence type="predicted"/>
<gene>
    <name evidence="1" type="ORF">MNBD_GAMMA24-1440</name>
</gene>
<sequence>MHEQEPSLPVYEVEELSLEQAILELASEEEKYATQYQAATSLFLQLCA</sequence>
<name>A0A3B1CAV4_9ZZZZ</name>